<protein>
    <recommendedName>
        <fullName evidence="1">Lcl C-terminal domain-containing protein</fullName>
    </recommendedName>
</protein>
<feature type="domain" description="Lcl C-terminal" evidence="1">
    <location>
        <begin position="43"/>
        <end position="166"/>
    </location>
</feature>
<proteinExistence type="predicted"/>
<reference evidence="2" key="1">
    <citation type="submission" date="2016-10" db="EMBL/GenBank/DDBJ databases">
        <authorList>
            <person name="de Groot N.N."/>
        </authorList>
    </citation>
    <scope>NUCLEOTIDE SEQUENCE</scope>
</reference>
<evidence type="ECO:0000259" key="1">
    <source>
        <dbReference type="Pfam" id="PF07603"/>
    </source>
</evidence>
<dbReference type="PANTHER" id="PTHR35812">
    <property type="entry name" value="LIPOPROTEIN"/>
    <property type="match status" value="1"/>
</dbReference>
<evidence type="ECO:0000313" key="2">
    <source>
        <dbReference type="EMBL" id="SFV87546.1"/>
    </source>
</evidence>
<name>A0A1W1E1E4_9ZZZZ</name>
<dbReference type="AlphaFoldDB" id="A0A1W1E1E4"/>
<gene>
    <name evidence="2" type="ORF">MNB_SUP05-SYMBIONT-5-620</name>
</gene>
<organism evidence="2">
    <name type="scientific">hydrothermal vent metagenome</name>
    <dbReference type="NCBI Taxonomy" id="652676"/>
    <lineage>
        <taxon>unclassified sequences</taxon>
        <taxon>metagenomes</taxon>
        <taxon>ecological metagenomes</taxon>
    </lineage>
</organism>
<accession>A0A1W1E1E4</accession>
<dbReference type="PANTHER" id="PTHR35812:SF1">
    <property type="entry name" value="LIPOPROTEIN"/>
    <property type="match status" value="1"/>
</dbReference>
<dbReference type="InterPro" id="IPR011460">
    <property type="entry name" value="Lcl_C"/>
</dbReference>
<sequence>MKTKLLITLIFSISTLNFANAQTCNPNSPHNWSDSRYTVNADGTVLDKITRLIWKQCVEGLTASDCATGSVAKYTWKQAFEFANSHTFAGKSDWRLPNLKELASLAAFDCYNPSINETIFPNTPTYSFWSSSPNAYLSNNVWLLSFNTGYDSYDIRSNNNRLRLVRFGQ</sequence>
<dbReference type="Pfam" id="PF07603">
    <property type="entry name" value="Lcl_C"/>
    <property type="match status" value="1"/>
</dbReference>
<dbReference type="EMBL" id="FPHZ01000036">
    <property type="protein sequence ID" value="SFV87546.1"/>
    <property type="molecule type" value="Genomic_DNA"/>
</dbReference>